<proteinExistence type="predicted"/>
<reference evidence="2" key="1">
    <citation type="journal article" date="2020" name="mSystems">
        <title>Genome- and Community-Level Interaction Insights into Carbon Utilization and Element Cycling Functions of Hydrothermarchaeota in Hydrothermal Sediment.</title>
        <authorList>
            <person name="Zhou Z."/>
            <person name="Liu Y."/>
            <person name="Xu W."/>
            <person name="Pan J."/>
            <person name="Luo Z.H."/>
            <person name="Li M."/>
        </authorList>
    </citation>
    <scope>NUCLEOTIDE SEQUENCE [LARGE SCALE GENOMIC DNA]</scope>
    <source>
        <strain evidence="2">SpSt-966</strain>
    </source>
</reference>
<gene>
    <name evidence="2" type="ORF">ENX73_04765</name>
</gene>
<name>A0A7V3REW8_9BACT</name>
<evidence type="ECO:0000256" key="1">
    <source>
        <dbReference type="SAM" id="Phobius"/>
    </source>
</evidence>
<dbReference type="EMBL" id="DTPE01000191">
    <property type="protein sequence ID" value="HGE75418.1"/>
    <property type="molecule type" value="Genomic_DNA"/>
</dbReference>
<keyword evidence="1" id="KW-0472">Membrane</keyword>
<feature type="transmembrane region" description="Helical" evidence="1">
    <location>
        <begin position="7"/>
        <end position="27"/>
    </location>
</feature>
<sequence length="207" mass="23362">MKLSIEVKILIGFVAAGIIMWLIFSLGDTPERTLNDVILSGKNATIENIDPIYTNAMLNAKNYGLVNHNIHVSEIPELFFTTYIGTKVNSLKVIGSQTLNATKIQNIFSNYIFINPPSFQLLEKKGLIQSGNATQLNTSFLSYNTASIQTMLQDREKIPEFSDYDFDVEVHFLNGTTKDLHVIVMRVISSATGEPYKHFRWAVSYIY</sequence>
<accession>A0A7V3REW8</accession>
<dbReference type="AlphaFoldDB" id="A0A7V3REW8"/>
<evidence type="ECO:0000313" key="2">
    <source>
        <dbReference type="EMBL" id="HGE75418.1"/>
    </source>
</evidence>
<keyword evidence="1" id="KW-0812">Transmembrane</keyword>
<organism evidence="2">
    <name type="scientific">Mesoaciditoga lauensis</name>
    <dbReference type="NCBI Taxonomy" id="1495039"/>
    <lineage>
        <taxon>Bacteria</taxon>
        <taxon>Thermotogati</taxon>
        <taxon>Thermotogota</taxon>
        <taxon>Thermotogae</taxon>
        <taxon>Mesoaciditogales</taxon>
        <taxon>Mesoaciditogaceae</taxon>
        <taxon>Mesoaciditoga</taxon>
    </lineage>
</organism>
<protein>
    <submittedName>
        <fullName evidence="2">Uncharacterized protein</fullName>
    </submittedName>
</protein>
<keyword evidence="1" id="KW-1133">Transmembrane helix</keyword>
<comment type="caution">
    <text evidence="2">The sequence shown here is derived from an EMBL/GenBank/DDBJ whole genome shotgun (WGS) entry which is preliminary data.</text>
</comment>